<keyword evidence="10" id="KW-1185">Reference proteome</keyword>
<dbReference type="PANTHER" id="PTHR43731">
    <property type="entry name" value="RHOMBOID PROTEASE"/>
    <property type="match status" value="1"/>
</dbReference>
<dbReference type="SUPFAM" id="SSF144091">
    <property type="entry name" value="Rhomboid-like"/>
    <property type="match status" value="1"/>
</dbReference>
<feature type="domain" description="Peptidase S54 rhomboid" evidence="8">
    <location>
        <begin position="57"/>
        <end position="199"/>
    </location>
</feature>
<comment type="subcellular location">
    <subcellularLocation>
        <location evidence="1">Membrane</location>
        <topology evidence="1">Multi-pass membrane protein</topology>
    </subcellularLocation>
</comment>
<comment type="similarity">
    <text evidence="2">Belongs to the peptidase S54 family.</text>
</comment>
<dbReference type="InterPro" id="IPR035952">
    <property type="entry name" value="Rhomboid-like_sf"/>
</dbReference>
<protein>
    <recommendedName>
        <fullName evidence="8">Peptidase S54 rhomboid domain-containing protein</fullName>
    </recommendedName>
</protein>
<evidence type="ECO:0000256" key="6">
    <source>
        <dbReference type="ARBA" id="ARBA00023136"/>
    </source>
</evidence>
<evidence type="ECO:0000313" key="10">
    <source>
        <dbReference type="Proteomes" id="UP000218209"/>
    </source>
</evidence>
<dbReference type="GO" id="GO:0016020">
    <property type="term" value="C:membrane"/>
    <property type="evidence" value="ECO:0007669"/>
    <property type="project" value="UniProtKB-SubCell"/>
</dbReference>
<dbReference type="Proteomes" id="UP000218209">
    <property type="component" value="Unassembled WGS sequence"/>
</dbReference>
<dbReference type="EMBL" id="KV919286">
    <property type="protein sequence ID" value="OSX70249.1"/>
    <property type="molecule type" value="Genomic_DNA"/>
</dbReference>
<dbReference type="GO" id="GO:0004252">
    <property type="term" value="F:serine-type endopeptidase activity"/>
    <property type="evidence" value="ECO:0007669"/>
    <property type="project" value="InterPro"/>
</dbReference>
<evidence type="ECO:0000256" key="5">
    <source>
        <dbReference type="ARBA" id="ARBA00022989"/>
    </source>
</evidence>
<feature type="transmembrane region" description="Helical" evidence="7">
    <location>
        <begin position="129"/>
        <end position="147"/>
    </location>
</feature>
<dbReference type="AlphaFoldDB" id="A0A1X6NNL8"/>
<sequence>AAWARRHNRTPEGRALLATVAANGAIFAAWQLAPPVAMSRHFILTAAAVTSPRARGHTLVTSFFSHASALHFAGNMYALAAFAPPFFAHLPAAVGGVGAFGVVYGGGGVAAALASLAASAARRRSTPSLGASGAVLALVYALVAAAPDLPVAILGAYPSTLGEVAVALAVVNGVGVLAGWRRVDWAAHVGGSAWGAALCLSAAMPDGADRALPPGS</sequence>
<evidence type="ECO:0000256" key="4">
    <source>
        <dbReference type="ARBA" id="ARBA00022801"/>
    </source>
</evidence>
<dbReference type="GO" id="GO:0006465">
    <property type="term" value="P:signal peptide processing"/>
    <property type="evidence" value="ECO:0007669"/>
    <property type="project" value="TreeGrafter"/>
</dbReference>
<keyword evidence="5 7" id="KW-1133">Transmembrane helix</keyword>
<name>A0A1X6NNL8_PORUM</name>
<keyword evidence="4" id="KW-0378">Hydrolase</keyword>
<dbReference type="OrthoDB" id="10260614at2759"/>
<keyword evidence="3 7" id="KW-0812">Transmembrane</keyword>
<dbReference type="Pfam" id="PF01694">
    <property type="entry name" value="Rhomboid"/>
    <property type="match status" value="1"/>
</dbReference>
<evidence type="ECO:0000256" key="2">
    <source>
        <dbReference type="ARBA" id="ARBA00009045"/>
    </source>
</evidence>
<dbReference type="InterPro" id="IPR050925">
    <property type="entry name" value="Rhomboid_protease_S54"/>
</dbReference>
<keyword evidence="6 7" id="KW-0472">Membrane</keyword>
<feature type="transmembrane region" description="Helical" evidence="7">
    <location>
        <begin position="159"/>
        <end position="178"/>
    </location>
</feature>
<feature type="transmembrane region" description="Helical" evidence="7">
    <location>
        <begin position="92"/>
        <end position="117"/>
    </location>
</feature>
<evidence type="ECO:0000259" key="8">
    <source>
        <dbReference type="Pfam" id="PF01694"/>
    </source>
</evidence>
<evidence type="ECO:0000256" key="1">
    <source>
        <dbReference type="ARBA" id="ARBA00004141"/>
    </source>
</evidence>
<feature type="transmembrane region" description="Helical" evidence="7">
    <location>
        <begin position="185"/>
        <end position="204"/>
    </location>
</feature>
<organism evidence="9 10">
    <name type="scientific">Porphyra umbilicalis</name>
    <name type="common">Purple laver</name>
    <name type="synonym">Red alga</name>
    <dbReference type="NCBI Taxonomy" id="2786"/>
    <lineage>
        <taxon>Eukaryota</taxon>
        <taxon>Rhodophyta</taxon>
        <taxon>Bangiophyceae</taxon>
        <taxon>Bangiales</taxon>
        <taxon>Bangiaceae</taxon>
        <taxon>Porphyra</taxon>
    </lineage>
</organism>
<dbReference type="PANTHER" id="PTHR43731:SF14">
    <property type="entry name" value="PRESENILIN-ASSOCIATED RHOMBOID-LIKE PROTEIN, MITOCHONDRIAL"/>
    <property type="match status" value="1"/>
</dbReference>
<feature type="non-terminal residue" evidence="9">
    <location>
        <position position="1"/>
    </location>
</feature>
<evidence type="ECO:0000256" key="7">
    <source>
        <dbReference type="SAM" id="Phobius"/>
    </source>
</evidence>
<dbReference type="Gene3D" id="1.20.1540.10">
    <property type="entry name" value="Rhomboid-like"/>
    <property type="match status" value="1"/>
</dbReference>
<evidence type="ECO:0000313" key="9">
    <source>
        <dbReference type="EMBL" id="OSX70249.1"/>
    </source>
</evidence>
<dbReference type="InterPro" id="IPR022764">
    <property type="entry name" value="Peptidase_S54_rhomboid_dom"/>
</dbReference>
<gene>
    <name evidence="9" type="ORF">BU14_0832s0003</name>
</gene>
<evidence type="ECO:0000256" key="3">
    <source>
        <dbReference type="ARBA" id="ARBA00022692"/>
    </source>
</evidence>
<proteinExistence type="inferred from homology"/>
<reference evidence="9 10" key="1">
    <citation type="submission" date="2017-03" db="EMBL/GenBank/DDBJ databases">
        <title>WGS assembly of Porphyra umbilicalis.</title>
        <authorList>
            <person name="Brawley S.H."/>
            <person name="Blouin N.A."/>
            <person name="Ficko-Blean E."/>
            <person name="Wheeler G.L."/>
            <person name="Lohr M."/>
            <person name="Goodson H.V."/>
            <person name="Jenkins J.W."/>
            <person name="Blaby-Haas C.E."/>
            <person name="Helliwell K.E."/>
            <person name="Chan C."/>
            <person name="Marriage T."/>
            <person name="Bhattacharya D."/>
            <person name="Klein A.S."/>
            <person name="Badis Y."/>
            <person name="Brodie J."/>
            <person name="Cao Y."/>
            <person name="Collen J."/>
            <person name="Dittami S.M."/>
            <person name="Gachon C.M."/>
            <person name="Green B.R."/>
            <person name="Karpowicz S."/>
            <person name="Kim J.W."/>
            <person name="Kudahl U."/>
            <person name="Lin S."/>
            <person name="Michel G."/>
            <person name="Mittag M."/>
            <person name="Olson B.J."/>
            <person name="Pangilinan J."/>
            <person name="Peng Y."/>
            <person name="Qiu H."/>
            <person name="Shu S."/>
            <person name="Singer J.T."/>
            <person name="Smith A.G."/>
            <person name="Sprecher B.N."/>
            <person name="Wagner V."/>
            <person name="Wang W."/>
            <person name="Wang Z.-Y."/>
            <person name="Yan J."/>
            <person name="Yarish C."/>
            <person name="Zoeuner-Riek S."/>
            <person name="Zhuang Y."/>
            <person name="Zou Y."/>
            <person name="Lindquist E.A."/>
            <person name="Grimwood J."/>
            <person name="Barry K."/>
            <person name="Rokhsar D.S."/>
            <person name="Schmutz J."/>
            <person name="Stiller J.W."/>
            <person name="Grossman A.R."/>
            <person name="Prochnik S.E."/>
        </authorList>
    </citation>
    <scope>NUCLEOTIDE SEQUENCE [LARGE SCALE GENOMIC DNA]</scope>
    <source>
        <strain evidence="9">4086291</strain>
    </source>
</reference>
<accession>A0A1X6NNL8</accession>